<dbReference type="InterPro" id="IPR053225">
    <property type="entry name" value="Acyl-CoA_N-acyltransferase"/>
</dbReference>
<sequence length="293" mass="33497">MPTSSRAIMPECHNEILMNIADEDLERLAEMYKEHGEIPYASSVLINGIRVRKKRNFYVRFMSPGLCWREDGTFFAVIEFPHCYDLAVFTLDRSCKNVYEGLMKTKRLHFTRPIVFYAVHNTVYSMVKKVLEEKNLQIKSNKPHHIFTISVEKAQEFKIDVPDQVELRRLSPLHAKTIDPHWPERFQNSEELLSTLIELVGGLGLFMKSNNELVSWAILSEIGQLGFIQTLESYQKKGYAGIITKALCKKIAGRGENPTATVPIDDAVSQSMFKKLGFENQGQCNYITVDSAV</sequence>
<feature type="domain" description="N-acetyltransferase" evidence="1">
    <location>
        <begin position="165"/>
        <end position="293"/>
    </location>
</feature>
<comment type="caution">
    <text evidence="2">The sequence shown here is derived from an EMBL/GenBank/DDBJ whole genome shotgun (WGS) entry which is preliminary data.</text>
</comment>
<dbReference type="Pfam" id="PF18713">
    <property type="entry name" value="DUF5645"/>
    <property type="match status" value="1"/>
</dbReference>
<dbReference type="GO" id="GO:0016747">
    <property type="term" value="F:acyltransferase activity, transferring groups other than amino-acyl groups"/>
    <property type="evidence" value="ECO:0007669"/>
    <property type="project" value="InterPro"/>
</dbReference>
<dbReference type="PANTHER" id="PTHR20958:SF6">
    <property type="entry name" value="GLYCINE N-ACYLTRANSFERASE-LIKE PROTEIN"/>
    <property type="match status" value="1"/>
</dbReference>
<gene>
    <name evidence="2" type="ORF">NQ315_009087</name>
</gene>
<dbReference type="InterPro" id="IPR013653">
    <property type="entry name" value="GCN5-like_dom"/>
</dbReference>
<proteinExistence type="predicted"/>
<protein>
    <recommendedName>
        <fullName evidence="1">N-acetyltransferase domain-containing protein</fullName>
    </recommendedName>
</protein>
<dbReference type="SUPFAM" id="SSF55729">
    <property type="entry name" value="Acyl-CoA N-acyltransferases (Nat)"/>
    <property type="match status" value="1"/>
</dbReference>
<dbReference type="InterPro" id="IPR041506">
    <property type="entry name" value="DUF5645"/>
</dbReference>
<dbReference type="Proteomes" id="UP001159042">
    <property type="component" value="Unassembled WGS sequence"/>
</dbReference>
<dbReference type="Gene3D" id="3.40.630.30">
    <property type="match status" value="2"/>
</dbReference>
<keyword evidence="3" id="KW-1185">Reference proteome</keyword>
<evidence type="ECO:0000313" key="2">
    <source>
        <dbReference type="EMBL" id="KAJ8925259.1"/>
    </source>
</evidence>
<accession>A0AAV8WFG1</accession>
<dbReference type="EMBL" id="JANEYG010000001">
    <property type="protein sequence ID" value="KAJ8925259.1"/>
    <property type="molecule type" value="Genomic_DNA"/>
</dbReference>
<dbReference type="PANTHER" id="PTHR20958">
    <property type="entry name" value="GLYCINE N-ACYLTRANSFERASE-LIKE PROTEIN"/>
    <property type="match status" value="1"/>
</dbReference>
<evidence type="ECO:0000259" key="1">
    <source>
        <dbReference type="PROSITE" id="PS51186"/>
    </source>
</evidence>
<evidence type="ECO:0000313" key="3">
    <source>
        <dbReference type="Proteomes" id="UP001159042"/>
    </source>
</evidence>
<reference evidence="2 3" key="1">
    <citation type="journal article" date="2023" name="Insect Mol. Biol.">
        <title>Genome sequencing provides insights into the evolution of gene families encoding plant cell wall-degrading enzymes in longhorned beetles.</title>
        <authorList>
            <person name="Shin N.R."/>
            <person name="Okamura Y."/>
            <person name="Kirsch R."/>
            <person name="Pauchet Y."/>
        </authorList>
    </citation>
    <scope>NUCLEOTIDE SEQUENCE [LARGE SCALE GENOMIC DNA]</scope>
    <source>
        <strain evidence="2">EAD_L_NR</strain>
    </source>
</reference>
<name>A0AAV8WFG1_9CUCU</name>
<dbReference type="Pfam" id="PF08445">
    <property type="entry name" value="FR47"/>
    <property type="match status" value="1"/>
</dbReference>
<dbReference type="PROSITE" id="PS51186">
    <property type="entry name" value="GNAT"/>
    <property type="match status" value="1"/>
</dbReference>
<dbReference type="InterPro" id="IPR016181">
    <property type="entry name" value="Acyl_CoA_acyltransferase"/>
</dbReference>
<organism evidence="2 3">
    <name type="scientific">Exocentrus adspersus</name>
    <dbReference type="NCBI Taxonomy" id="1586481"/>
    <lineage>
        <taxon>Eukaryota</taxon>
        <taxon>Metazoa</taxon>
        <taxon>Ecdysozoa</taxon>
        <taxon>Arthropoda</taxon>
        <taxon>Hexapoda</taxon>
        <taxon>Insecta</taxon>
        <taxon>Pterygota</taxon>
        <taxon>Neoptera</taxon>
        <taxon>Endopterygota</taxon>
        <taxon>Coleoptera</taxon>
        <taxon>Polyphaga</taxon>
        <taxon>Cucujiformia</taxon>
        <taxon>Chrysomeloidea</taxon>
        <taxon>Cerambycidae</taxon>
        <taxon>Lamiinae</taxon>
        <taxon>Acanthocinini</taxon>
        <taxon>Exocentrus</taxon>
    </lineage>
</organism>
<dbReference type="AlphaFoldDB" id="A0AAV8WFG1"/>
<dbReference type="InterPro" id="IPR000182">
    <property type="entry name" value="GNAT_dom"/>
</dbReference>